<proteinExistence type="predicted"/>
<dbReference type="STRING" id="254877.A0A1V6SGL8"/>
<dbReference type="SUPFAM" id="SSF53756">
    <property type="entry name" value="UDP-Glycosyltransferase/glycogen phosphorylase"/>
    <property type="match status" value="1"/>
</dbReference>
<dbReference type="EMBL" id="MLQL01000053">
    <property type="protein sequence ID" value="OQE13171.1"/>
    <property type="molecule type" value="Genomic_DNA"/>
</dbReference>
<dbReference type="AlphaFoldDB" id="A0A1V6SGL8"/>
<protein>
    <recommendedName>
        <fullName evidence="3">Glycosyltransferase family 28 N-terminal domain-containing protein</fullName>
    </recommendedName>
</protein>
<evidence type="ECO:0000313" key="1">
    <source>
        <dbReference type="EMBL" id="OQE13171.1"/>
    </source>
</evidence>
<comment type="caution">
    <text evidence="1">The sequence shown here is derived from an EMBL/GenBank/DDBJ whole genome shotgun (WGS) entry which is preliminary data.</text>
</comment>
<sequence length="115" mass="12986">MSQSQVHPSRKILLVVTTGGFTHATPVLEIRRVLAECGHQIEFATLEGQESWVVPEYGFVNKLHQLGPGPTPEQLDGHYRRMQAWDISKGIGQAMGSKYLFDSWPQTYHSQRDHG</sequence>
<name>A0A1V6SGL8_9EURO</name>
<dbReference type="OrthoDB" id="5395400at2759"/>
<gene>
    <name evidence="1" type="ORF">PENFLA_c053G06135</name>
</gene>
<dbReference type="Proteomes" id="UP000191342">
    <property type="component" value="Unassembled WGS sequence"/>
</dbReference>
<keyword evidence="2" id="KW-1185">Reference proteome</keyword>
<reference evidence="2" key="1">
    <citation type="journal article" date="2017" name="Nat. Microbiol.">
        <title>Global analysis of biosynthetic gene clusters reveals vast potential of secondary metabolite production in Penicillium species.</title>
        <authorList>
            <person name="Nielsen J.C."/>
            <person name="Grijseels S."/>
            <person name="Prigent S."/>
            <person name="Ji B."/>
            <person name="Dainat J."/>
            <person name="Nielsen K.F."/>
            <person name="Frisvad J.C."/>
            <person name="Workman M."/>
            <person name="Nielsen J."/>
        </authorList>
    </citation>
    <scope>NUCLEOTIDE SEQUENCE [LARGE SCALE GENOMIC DNA]</scope>
    <source>
        <strain evidence="2">IBT 14082</strain>
    </source>
</reference>
<organism evidence="1 2">
    <name type="scientific">Penicillium flavigenum</name>
    <dbReference type="NCBI Taxonomy" id="254877"/>
    <lineage>
        <taxon>Eukaryota</taxon>
        <taxon>Fungi</taxon>
        <taxon>Dikarya</taxon>
        <taxon>Ascomycota</taxon>
        <taxon>Pezizomycotina</taxon>
        <taxon>Eurotiomycetes</taxon>
        <taxon>Eurotiomycetidae</taxon>
        <taxon>Eurotiales</taxon>
        <taxon>Aspergillaceae</taxon>
        <taxon>Penicillium</taxon>
    </lineage>
</organism>
<evidence type="ECO:0000313" key="2">
    <source>
        <dbReference type="Proteomes" id="UP000191342"/>
    </source>
</evidence>
<accession>A0A1V6SGL8</accession>
<evidence type="ECO:0008006" key="3">
    <source>
        <dbReference type="Google" id="ProtNLM"/>
    </source>
</evidence>